<evidence type="ECO:0000256" key="4">
    <source>
        <dbReference type="ARBA" id="ARBA00022989"/>
    </source>
</evidence>
<name>A0ABV2T296_9BACT</name>
<dbReference type="Proteomes" id="UP001549749">
    <property type="component" value="Unassembled WGS sequence"/>
</dbReference>
<feature type="transmembrane region" description="Helical" evidence="6">
    <location>
        <begin position="288"/>
        <end position="308"/>
    </location>
</feature>
<feature type="transmembrane region" description="Helical" evidence="6">
    <location>
        <begin position="344"/>
        <end position="369"/>
    </location>
</feature>
<feature type="transmembrane region" description="Helical" evidence="6">
    <location>
        <begin position="680"/>
        <end position="701"/>
    </location>
</feature>
<keyword evidence="3 6" id="KW-0812">Transmembrane</keyword>
<dbReference type="PANTHER" id="PTHR30572:SF18">
    <property type="entry name" value="ABC-TYPE MACROLIDE FAMILY EXPORT SYSTEM PERMEASE COMPONENT 2"/>
    <property type="match status" value="1"/>
</dbReference>
<dbReference type="InterPro" id="IPR050250">
    <property type="entry name" value="Macrolide_Exporter_MacB"/>
</dbReference>
<evidence type="ECO:0000256" key="2">
    <source>
        <dbReference type="ARBA" id="ARBA00022475"/>
    </source>
</evidence>
<sequence>MLSNYLKTAWKNLRSNKVYFAINTVGLAVGIAACLLIFLLIQYETSFDNFHKNGERIYRVVSAVKTSEGMNYSKASAFPVADALRSEYPQLKHVARIYEREGKQITLPNDKAEVPPKKFKENVFFAEPEFFDIFNFPFLEGNSKTALSAPNSVVLTQETANKYFGDWQIAMGKFIKYDNGQLCKVTGILKNIPANTDFPLQAVFSFKSVSGQEDVLTDWAGLDGSLNTFLVLPENIPVQQFDNDLKDFVKKYTPVEYANQGYVLQPLSSMHYESEFGIYGRTTFSKELITALSLIGLFLLIIACINFVNLATAQSVSRSKEVGIRKVLGSSKNQLVIQFLSETFIITLLSILMAIVFAFLALPLLNQLLQTPLEIRPTFSLMVFLFTMLIVVTLLSGCYPAIVLSGFNPITALKNKFTSHTASGLSVRKVLVVFQFATAQLLIIGTLIVVSQMDFFQNAFMGFDKEAVITVPMPHDTARASKMDALKMELLQQSGIKNVSFSAFSPIDKAGWDDEFKFENAVKKSGFRTEFKWADADYFKTYGIQFIAGMPYREADTVNGFVVNEMMVKKLGFRNPEDIIGKKINFWDGRMVASVVGVVKDFNGNSLKKERTPIVLGSYQLVYRLINIKIQPQRMKETLEAIEKIWNRAHPDFIFEYQFLDDKIASFYQQENQLSQLYKIFAGIAIFISCLGLYGFVSFMVVHRTKEVGIRKILGASAGNIIYLISKEFTLLIGVAFLIAAPIAYYLMHRWLQNFAYRINIGVGIFLSTILISEIVAWLTVGYQALKAALVNPVKSLKRE</sequence>
<proteinExistence type="predicted"/>
<evidence type="ECO:0000256" key="1">
    <source>
        <dbReference type="ARBA" id="ARBA00004651"/>
    </source>
</evidence>
<gene>
    <name evidence="9" type="ORF">ABR189_05030</name>
</gene>
<dbReference type="Pfam" id="PF12704">
    <property type="entry name" value="MacB_PCD"/>
    <property type="match status" value="2"/>
</dbReference>
<evidence type="ECO:0000256" key="5">
    <source>
        <dbReference type="ARBA" id="ARBA00023136"/>
    </source>
</evidence>
<feature type="domain" description="ABC3 transporter permease C-terminal" evidence="7">
    <location>
        <begin position="680"/>
        <end position="789"/>
    </location>
</feature>
<evidence type="ECO:0000259" key="7">
    <source>
        <dbReference type="Pfam" id="PF02687"/>
    </source>
</evidence>
<feature type="transmembrane region" description="Helical" evidence="6">
    <location>
        <begin position="381"/>
        <end position="410"/>
    </location>
</feature>
<evidence type="ECO:0000313" key="9">
    <source>
        <dbReference type="EMBL" id="MET6996715.1"/>
    </source>
</evidence>
<keyword evidence="2" id="KW-1003">Cell membrane</keyword>
<evidence type="ECO:0000256" key="3">
    <source>
        <dbReference type="ARBA" id="ARBA00022692"/>
    </source>
</evidence>
<keyword evidence="4 6" id="KW-1133">Transmembrane helix</keyword>
<feature type="transmembrane region" description="Helical" evidence="6">
    <location>
        <begin position="759"/>
        <end position="781"/>
    </location>
</feature>
<feature type="transmembrane region" description="Helical" evidence="6">
    <location>
        <begin position="721"/>
        <end position="747"/>
    </location>
</feature>
<protein>
    <submittedName>
        <fullName evidence="9">ABC transporter permease</fullName>
    </submittedName>
</protein>
<accession>A0ABV2T296</accession>
<evidence type="ECO:0000313" key="10">
    <source>
        <dbReference type="Proteomes" id="UP001549749"/>
    </source>
</evidence>
<comment type="caution">
    <text evidence="9">The sequence shown here is derived from an EMBL/GenBank/DDBJ whole genome shotgun (WGS) entry which is preliminary data.</text>
</comment>
<evidence type="ECO:0000259" key="8">
    <source>
        <dbReference type="Pfam" id="PF12704"/>
    </source>
</evidence>
<dbReference type="InterPro" id="IPR003838">
    <property type="entry name" value="ABC3_permease_C"/>
</dbReference>
<comment type="subcellular location">
    <subcellularLocation>
        <location evidence="1">Cell membrane</location>
        <topology evidence="1">Multi-pass membrane protein</topology>
    </subcellularLocation>
</comment>
<feature type="domain" description="ABC3 transporter permease C-terminal" evidence="7">
    <location>
        <begin position="294"/>
        <end position="409"/>
    </location>
</feature>
<dbReference type="RefSeq" id="WP_354659356.1">
    <property type="nucleotide sequence ID" value="NZ_JBEXAC010000001.1"/>
</dbReference>
<reference evidence="9 10" key="1">
    <citation type="submission" date="2024-06" db="EMBL/GenBank/DDBJ databases">
        <title>Chitinophaga defluvii sp. nov., isolated from municipal sewage.</title>
        <authorList>
            <person name="Zhang L."/>
        </authorList>
    </citation>
    <scope>NUCLEOTIDE SEQUENCE [LARGE SCALE GENOMIC DNA]</scope>
    <source>
        <strain evidence="9 10">H8</strain>
    </source>
</reference>
<keyword evidence="5 6" id="KW-0472">Membrane</keyword>
<dbReference type="Pfam" id="PF02687">
    <property type="entry name" value="FtsX"/>
    <property type="match status" value="2"/>
</dbReference>
<feature type="transmembrane region" description="Helical" evidence="6">
    <location>
        <begin position="430"/>
        <end position="450"/>
    </location>
</feature>
<organism evidence="9 10">
    <name type="scientific">Chitinophaga defluvii</name>
    <dbReference type="NCBI Taxonomy" id="3163343"/>
    <lineage>
        <taxon>Bacteria</taxon>
        <taxon>Pseudomonadati</taxon>
        <taxon>Bacteroidota</taxon>
        <taxon>Chitinophagia</taxon>
        <taxon>Chitinophagales</taxon>
        <taxon>Chitinophagaceae</taxon>
        <taxon>Chitinophaga</taxon>
    </lineage>
</organism>
<dbReference type="PROSITE" id="PS51257">
    <property type="entry name" value="PROKAR_LIPOPROTEIN"/>
    <property type="match status" value="1"/>
</dbReference>
<evidence type="ECO:0000256" key="6">
    <source>
        <dbReference type="SAM" id="Phobius"/>
    </source>
</evidence>
<feature type="domain" description="MacB-like periplasmic core" evidence="8">
    <location>
        <begin position="21"/>
        <end position="209"/>
    </location>
</feature>
<dbReference type="InterPro" id="IPR025857">
    <property type="entry name" value="MacB_PCD"/>
</dbReference>
<dbReference type="PANTHER" id="PTHR30572">
    <property type="entry name" value="MEMBRANE COMPONENT OF TRANSPORTER-RELATED"/>
    <property type="match status" value="1"/>
</dbReference>
<feature type="domain" description="MacB-like periplasmic core" evidence="8">
    <location>
        <begin position="450"/>
        <end position="643"/>
    </location>
</feature>
<dbReference type="EMBL" id="JBEXAC010000001">
    <property type="protein sequence ID" value="MET6996715.1"/>
    <property type="molecule type" value="Genomic_DNA"/>
</dbReference>
<keyword evidence="10" id="KW-1185">Reference proteome</keyword>
<feature type="transmembrane region" description="Helical" evidence="6">
    <location>
        <begin position="20"/>
        <end position="41"/>
    </location>
</feature>